<dbReference type="PANTHER" id="PTHR42862">
    <property type="entry name" value="DELTA-1-PYRROLINE-5-CARBOXYLATE DEHYDROGENASE 1, ISOFORM A-RELATED"/>
    <property type="match status" value="1"/>
</dbReference>
<reference evidence="4 5" key="2">
    <citation type="submission" date="2019-08" db="EMBL/GenBank/DDBJ databases">
        <title>Jejuicoccus antrihumi gen. nov., sp. nov., a new member of the family Dermacoccaceae isolated from a cave.</title>
        <authorList>
            <person name="Schumann P."/>
            <person name="Kim I.S."/>
        </authorList>
    </citation>
    <scope>NUCLEOTIDE SEQUENCE [LARGE SCALE GENOMIC DNA]</scope>
    <source>
        <strain evidence="4 5">C5-26</strain>
    </source>
</reference>
<dbReference type="Gene3D" id="3.40.605.10">
    <property type="entry name" value="Aldehyde Dehydrogenase, Chain A, domain 1"/>
    <property type="match status" value="1"/>
</dbReference>
<keyword evidence="5" id="KW-1185">Reference proteome</keyword>
<organism evidence="4 5">
    <name type="scientific">Leekyejoonella antrihumi</name>
    <dbReference type="NCBI Taxonomy" id="1660198"/>
    <lineage>
        <taxon>Bacteria</taxon>
        <taxon>Bacillati</taxon>
        <taxon>Actinomycetota</taxon>
        <taxon>Actinomycetes</taxon>
        <taxon>Micrococcales</taxon>
        <taxon>Dermacoccaceae</taxon>
        <taxon>Leekyejoonella</taxon>
    </lineage>
</organism>
<dbReference type="PANTHER" id="PTHR42862:SF1">
    <property type="entry name" value="DELTA-1-PYRROLINE-5-CARBOXYLATE DEHYDROGENASE 2, ISOFORM A-RELATED"/>
    <property type="match status" value="1"/>
</dbReference>
<gene>
    <name evidence="4" type="primary">paaN</name>
    <name evidence="4" type="ORF">FGL98_04245</name>
</gene>
<dbReference type="EMBL" id="VCQV01000004">
    <property type="protein sequence ID" value="TWP37927.1"/>
    <property type="molecule type" value="Genomic_DNA"/>
</dbReference>
<reference evidence="4 5" key="1">
    <citation type="submission" date="2019-05" db="EMBL/GenBank/DDBJ databases">
        <authorList>
            <person name="Lee S.D."/>
        </authorList>
    </citation>
    <scope>NUCLEOTIDE SEQUENCE [LARGE SCALE GENOMIC DNA]</scope>
    <source>
        <strain evidence="4 5">C5-26</strain>
    </source>
</reference>
<proteinExistence type="predicted"/>
<feature type="domain" description="Aldehyde dehydrogenase" evidence="3">
    <location>
        <begin position="102"/>
        <end position="514"/>
    </location>
</feature>
<dbReference type="Pfam" id="PF00171">
    <property type="entry name" value="Aldedh"/>
    <property type="match status" value="1"/>
</dbReference>
<dbReference type="GO" id="GO:0009898">
    <property type="term" value="C:cytoplasmic side of plasma membrane"/>
    <property type="evidence" value="ECO:0007669"/>
    <property type="project" value="TreeGrafter"/>
</dbReference>
<dbReference type="AlphaFoldDB" id="A0A563E5Y2"/>
<evidence type="ECO:0000256" key="1">
    <source>
        <dbReference type="ARBA" id="ARBA00023002"/>
    </source>
</evidence>
<dbReference type="InterPro" id="IPR016162">
    <property type="entry name" value="Ald_DH_N"/>
</dbReference>
<dbReference type="GO" id="GO:0003842">
    <property type="term" value="F:L-glutamate gamma-semialdehyde dehydrogenase activity"/>
    <property type="evidence" value="ECO:0007669"/>
    <property type="project" value="TreeGrafter"/>
</dbReference>
<dbReference type="Gene3D" id="3.40.309.10">
    <property type="entry name" value="Aldehyde Dehydrogenase, Chain A, domain 2"/>
    <property type="match status" value="1"/>
</dbReference>
<comment type="caution">
    <text evidence="4">The sequence shown here is derived from an EMBL/GenBank/DDBJ whole genome shotgun (WGS) entry which is preliminary data.</text>
</comment>
<evidence type="ECO:0000256" key="2">
    <source>
        <dbReference type="ARBA" id="ARBA00023027"/>
    </source>
</evidence>
<evidence type="ECO:0000313" key="5">
    <source>
        <dbReference type="Proteomes" id="UP000320244"/>
    </source>
</evidence>
<protein>
    <submittedName>
        <fullName evidence="4">Phenylacetic acid degradation protein PaaN</fullName>
    </submittedName>
</protein>
<dbReference type="Proteomes" id="UP000320244">
    <property type="component" value="Unassembled WGS sequence"/>
</dbReference>
<accession>A0A563E5Y2</accession>
<dbReference type="SUPFAM" id="SSF53720">
    <property type="entry name" value="ALDH-like"/>
    <property type="match status" value="1"/>
</dbReference>
<dbReference type="GO" id="GO:0010133">
    <property type="term" value="P:L-proline catabolic process to L-glutamate"/>
    <property type="evidence" value="ECO:0007669"/>
    <property type="project" value="TreeGrafter"/>
</dbReference>
<evidence type="ECO:0000313" key="4">
    <source>
        <dbReference type="EMBL" id="TWP37927.1"/>
    </source>
</evidence>
<dbReference type="InterPro" id="IPR016161">
    <property type="entry name" value="Ald_DH/histidinol_DH"/>
</dbReference>
<evidence type="ECO:0000259" key="3">
    <source>
        <dbReference type="Pfam" id="PF00171"/>
    </source>
</evidence>
<keyword evidence="2" id="KW-0520">NAD</keyword>
<dbReference type="InterPro" id="IPR011975">
    <property type="entry name" value="PaaN_2"/>
</dbReference>
<name>A0A563E5Y2_9MICO</name>
<dbReference type="OrthoDB" id="9770537at2"/>
<dbReference type="InterPro" id="IPR015590">
    <property type="entry name" value="Aldehyde_DH_dom"/>
</dbReference>
<keyword evidence="1" id="KW-0560">Oxidoreductase</keyword>
<dbReference type="InterPro" id="IPR016163">
    <property type="entry name" value="Ald_DH_C"/>
</dbReference>
<sequence>MVTIGRVTTTDLHQDHPLVGKHAQALQEAREALAARSYYSRYPESPSPRVYGEHAAAEGKAAYDARLGRPFDLADQPGDGTRVGAEVSPYGPELGVTYPHLDVDAAMTAAQQALPAWRDAGALVRAAALVEGLDRLGVRSFELANAVQHTSGQPFVMAFQAGGPQAQDRGLEAVVTALVEQERIPSSVVWEKPAKREPLRMRKDYRIVPRGVALVVGCNTFPTWNAYPGIFASLATGNPVVVKPHPHATLPLAITVKVLREALAEAGFDPALVQLAAEADGEGLAKVLAERPEVRIIDYTGGPTFGNWLEQAGAAAGKQVYTEKAGVNTIVIDSTDDLLGLLGNLAFSFSLYSGQMCTAPQNVYVPRDGLDTDQGHLGFEEFGSSLAEAIRKFTADDAKAVEVLGATVNPGVRQRAASLAQLAQDAGGRLVLDSRKVEHPSFPDAVVRTPGLVALDVTDSATYTKECFGPVAFLIATDSTDQSLQRLRDTITEHGAMTASVYSTSYPVLEDARDAAADAGVALSENLTGGVFVNQTAAFSDYHGTGANPAANAAYADAAFVAGRFRVITSRRHV</sequence>
<dbReference type="NCBIfam" id="TIGR02288">
    <property type="entry name" value="PaaN_2"/>
    <property type="match status" value="1"/>
</dbReference>
<dbReference type="InterPro" id="IPR050485">
    <property type="entry name" value="Proline_metab_enzyme"/>
</dbReference>